<evidence type="ECO:0000313" key="3">
    <source>
        <dbReference type="Proteomes" id="UP000606494"/>
    </source>
</evidence>
<evidence type="ECO:0000259" key="1">
    <source>
        <dbReference type="Pfam" id="PF01182"/>
    </source>
</evidence>
<dbReference type="CDD" id="cd01399">
    <property type="entry name" value="GlcN6P_deaminase"/>
    <property type="match status" value="1"/>
</dbReference>
<keyword evidence="3" id="KW-1185">Reference proteome</keyword>
<dbReference type="InterPro" id="IPR004547">
    <property type="entry name" value="Glucosamine6P_isomerase"/>
</dbReference>
<organism evidence="2 3">
    <name type="scientific">Sphingobacterium arenae</name>
    <dbReference type="NCBI Taxonomy" id="1280598"/>
    <lineage>
        <taxon>Bacteria</taxon>
        <taxon>Pseudomonadati</taxon>
        <taxon>Bacteroidota</taxon>
        <taxon>Sphingobacteriia</taxon>
        <taxon>Sphingobacteriales</taxon>
        <taxon>Sphingobacteriaceae</taxon>
        <taxon>Sphingobacterium</taxon>
    </lineage>
</organism>
<dbReference type="PANTHER" id="PTHR11280">
    <property type="entry name" value="GLUCOSAMINE-6-PHOSPHATE ISOMERASE"/>
    <property type="match status" value="1"/>
</dbReference>
<sequence>MKIEKYATPRELGQAAGKLGAEWIRDAIVKKGEANIILATGQSQFETIETLVQDKRIDWSKVRMFHLDEYIGMPITHKASFRKYLTERFIDKVGGVKEAVLINGENDPEEERKRLEEKIGRHPIDVAFVGIGENGHLAFNDPPADFDVEDAYLIVNLDLQCRQQQLGEGWFNNVEEVPLQAISMSIKQIMKSDRIICAAPDRRKAQAIKDCLTLPVTNMHPSSILQEHPECVCFLDEGSASLL</sequence>
<dbReference type="SUPFAM" id="SSF100950">
    <property type="entry name" value="NagB/RpiA/CoA transferase-like"/>
    <property type="match status" value="1"/>
</dbReference>
<dbReference type="RefSeq" id="WP_190307864.1">
    <property type="nucleotide sequence ID" value="NZ_JACNYK010000001.1"/>
</dbReference>
<dbReference type="Gene3D" id="3.40.50.1360">
    <property type="match status" value="1"/>
</dbReference>
<feature type="domain" description="Glucosamine/galactosamine-6-phosphate isomerase" evidence="1">
    <location>
        <begin position="8"/>
        <end position="226"/>
    </location>
</feature>
<dbReference type="InterPro" id="IPR006148">
    <property type="entry name" value="Glc/Gal-6P_isomerase"/>
</dbReference>
<proteinExistence type="predicted"/>
<gene>
    <name evidence="2" type="ORF">H8B17_04100</name>
</gene>
<dbReference type="PANTHER" id="PTHR11280:SF6">
    <property type="entry name" value="GLUCOSAMINE-6-PHOSPHATE ISOMERASE NAGB"/>
    <property type="match status" value="1"/>
</dbReference>
<reference evidence="2 3" key="1">
    <citation type="submission" date="2020-08" db="EMBL/GenBank/DDBJ databases">
        <title>Sphingobacterium sp. DN00404 isolated from aquaculture water.</title>
        <authorList>
            <person name="Zhang M."/>
        </authorList>
    </citation>
    <scope>NUCLEOTIDE SEQUENCE [LARGE SCALE GENOMIC DNA]</scope>
    <source>
        <strain evidence="2 3">KCTC 32294</strain>
    </source>
</reference>
<dbReference type="Pfam" id="PF01182">
    <property type="entry name" value="Glucosamine_iso"/>
    <property type="match status" value="1"/>
</dbReference>
<protein>
    <submittedName>
        <fullName evidence="2">Glucosamine-6-phosphate deaminase</fullName>
    </submittedName>
</protein>
<dbReference type="EMBL" id="JACNYK010000001">
    <property type="protein sequence ID" value="MBD1424757.1"/>
    <property type="molecule type" value="Genomic_DNA"/>
</dbReference>
<dbReference type="InterPro" id="IPR037171">
    <property type="entry name" value="NagB/RpiA_transferase-like"/>
</dbReference>
<comment type="caution">
    <text evidence="2">The sequence shown here is derived from an EMBL/GenBank/DDBJ whole genome shotgun (WGS) entry which is preliminary data.</text>
</comment>
<accession>A0ABR7Y0C9</accession>
<name>A0ABR7Y0C9_9SPHI</name>
<dbReference type="Proteomes" id="UP000606494">
    <property type="component" value="Unassembled WGS sequence"/>
</dbReference>
<evidence type="ECO:0000313" key="2">
    <source>
        <dbReference type="EMBL" id="MBD1424757.1"/>
    </source>
</evidence>